<dbReference type="EMBL" id="LDOV01000027">
    <property type="protein sequence ID" value="KLU99942.1"/>
    <property type="molecule type" value="Genomic_DNA"/>
</dbReference>
<reference evidence="1 2" key="1">
    <citation type="submission" date="2015-05" db="EMBL/GenBank/DDBJ databases">
        <title>Photobacterium galathea sp. nov.</title>
        <authorList>
            <person name="Machado H."/>
            <person name="Gram L."/>
        </authorList>
    </citation>
    <scope>NUCLEOTIDE SEQUENCE [LARGE SCALE GENOMIC DNA]</scope>
    <source>
        <strain evidence="1 2">DSM 25995</strain>
    </source>
</reference>
<gene>
    <name evidence="1" type="ORF">ABT58_15625</name>
</gene>
<keyword evidence="2" id="KW-1185">Reference proteome</keyword>
<dbReference type="PATRIC" id="fig|754436.4.peg.3309"/>
<name>A0A0J1GJM4_9GAMM</name>
<protein>
    <recommendedName>
        <fullName evidence="3">Lipoprotein</fullName>
    </recommendedName>
</protein>
<evidence type="ECO:0000313" key="1">
    <source>
        <dbReference type="EMBL" id="KLU99942.1"/>
    </source>
</evidence>
<dbReference type="OrthoDB" id="5918947at2"/>
<sequence length="108" mass="11845">MKKIKLFFTSVIAVMLVGCGGHGYEGEYSIEFQDAFFGKKQSGGSAVMVLGSDYMELDGDRTEFDSIKVVDGRLLLETDGKQPETLKIIDDSTIVMDAGFGVMKFTKI</sequence>
<dbReference type="RefSeq" id="WP_047875405.1">
    <property type="nucleotide sequence ID" value="NZ_BMYC01000003.1"/>
</dbReference>
<organism evidence="1 2">
    <name type="scientific">Photobacterium aphoticum</name>
    <dbReference type="NCBI Taxonomy" id="754436"/>
    <lineage>
        <taxon>Bacteria</taxon>
        <taxon>Pseudomonadati</taxon>
        <taxon>Pseudomonadota</taxon>
        <taxon>Gammaproteobacteria</taxon>
        <taxon>Vibrionales</taxon>
        <taxon>Vibrionaceae</taxon>
        <taxon>Photobacterium</taxon>
    </lineage>
</organism>
<accession>A0A0J1GJM4</accession>
<dbReference type="PROSITE" id="PS51257">
    <property type="entry name" value="PROKAR_LIPOPROTEIN"/>
    <property type="match status" value="1"/>
</dbReference>
<evidence type="ECO:0000313" key="2">
    <source>
        <dbReference type="Proteomes" id="UP000036426"/>
    </source>
</evidence>
<proteinExistence type="predicted"/>
<dbReference type="AlphaFoldDB" id="A0A0J1GJM4"/>
<comment type="caution">
    <text evidence="1">The sequence shown here is derived from an EMBL/GenBank/DDBJ whole genome shotgun (WGS) entry which is preliminary data.</text>
</comment>
<dbReference type="Proteomes" id="UP000036426">
    <property type="component" value="Unassembled WGS sequence"/>
</dbReference>
<evidence type="ECO:0008006" key="3">
    <source>
        <dbReference type="Google" id="ProtNLM"/>
    </source>
</evidence>